<keyword evidence="5" id="KW-1185">Reference proteome</keyword>
<gene>
    <name evidence="4" type="ORF">PIIN_07262</name>
</gene>
<dbReference type="CDD" id="cd06464">
    <property type="entry name" value="ACD_sHsps-like"/>
    <property type="match status" value="1"/>
</dbReference>
<proteinExistence type="inferred from homology"/>
<dbReference type="SUPFAM" id="SSF49764">
    <property type="entry name" value="HSP20-like chaperones"/>
    <property type="match status" value="1"/>
</dbReference>
<sequence>MYASSRKTFDASPPPKSPTLAKDPKMPHVPSRPAPMRAQSYSKRHASFDTPREVPLPAYPFGGNSQFDQPQPFNDSEGDSDNRKAVWTQLENGMRDFTLQPSGVTRKIRRSQDPSTSTSSGGYFDYHPPNPEPPHFNRNNSAPTPPHPSAAESVNMHYVGQTSNANGLNEPENGSGSGSERFPTPQSAQTLSEDDGSCLSSSTSIDDRAQSRDAMQSASEEGHLSTSSLPLPTSYGAEQVSRLPATPKPSSQAKPEYSFGWDNGVTKTPTNITDNPFDRAGRVRDGSNPGIGDSRLLLDRQLSTQRSSYPFVAQSGREIRLPATNPLDSSHSFDKSLQLPKVEAPEKLLHPLLARNYSTPDTASQLKSPGAVSTIATPGHDGTLTGSSQASTSPTRSSLTDRTSNTSGSSGASSDLPSTVAGGLARDTHAGNPGPDSSEAGVRQSTEDKFREQNPVDDRNTVAAMTVETTGAAYILTAPLPGYLRDEITLSTRKKRILHVVADGFVSGCGHFERRVSFGYDADMTRIRAEFNGQLLKITVPRRPTSSASSIGASSTAFNTGSSSSNMFWRGRSNVV</sequence>
<feature type="compositionally biased region" description="Low complexity" evidence="2">
    <location>
        <begin position="224"/>
        <end position="234"/>
    </location>
</feature>
<dbReference type="Gene3D" id="2.60.40.790">
    <property type="match status" value="1"/>
</dbReference>
<feature type="region of interest" description="Disordered" evidence="2">
    <location>
        <begin position="545"/>
        <end position="564"/>
    </location>
</feature>
<feature type="domain" description="SHSP" evidence="3">
    <location>
        <begin position="456"/>
        <end position="557"/>
    </location>
</feature>
<dbReference type="eggNOG" id="ENOG502SCD9">
    <property type="taxonomic scope" value="Eukaryota"/>
</dbReference>
<feature type="compositionally biased region" description="Basic and acidic residues" evidence="2">
    <location>
        <begin position="445"/>
        <end position="457"/>
    </location>
</feature>
<feature type="compositionally biased region" description="Polar residues" evidence="2">
    <location>
        <begin position="265"/>
        <end position="274"/>
    </location>
</feature>
<reference evidence="4 5" key="1">
    <citation type="journal article" date="2011" name="PLoS Pathog.">
        <title>Endophytic Life Strategies Decoded by Genome and Transcriptome Analyses of the Mutualistic Root Symbiont Piriformospora indica.</title>
        <authorList>
            <person name="Zuccaro A."/>
            <person name="Lahrmann U."/>
            <person name="Guldener U."/>
            <person name="Langen G."/>
            <person name="Pfiffi S."/>
            <person name="Biedenkopf D."/>
            <person name="Wong P."/>
            <person name="Samans B."/>
            <person name="Grimm C."/>
            <person name="Basiewicz M."/>
            <person name="Murat C."/>
            <person name="Martin F."/>
            <person name="Kogel K.H."/>
        </authorList>
    </citation>
    <scope>NUCLEOTIDE SEQUENCE [LARGE SCALE GENOMIC DNA]</scope>
    <source>
        <strain evidence="4 5">DSM 11827</strain>
    </source>
</reference>
<feature type="region of interest" description="Disordered" evidence="2">
    <location>
        <begin position="1"/>
        <end position="294"/>
    </location>
</feature>
<feature type="compositionally biased region" description="Polar residues" evidence="2">
    <location>
        <begin position="63"/>
        <end position="74"/>
    </location>
</feature>
<evidence type="ECO:0000256" key="1">
    <source>
        <dbReference type="PROSITE-ProRule" id="PRU00285"/>
    </source>
</evidence>
<evidence type="ECO:0000259" key="3">
    <source>
        <dbReference type="PROSITE" id="PS01031"/>
    </source>
</evidence>
<organism evidence="4 5">
    <name type="scientific">Serendipita indica (strain DSM 11827)</name>
    <name type="common">Root endophyte fungus</name>
    <name type="synonym">Piriformospora indica</name>
    <dbReference type="NCBI Taxonomy" id="1109443"/>
    <lineage>
        <taxon>Eukaryota</taxon>
        <taxon>Fungi</taxon>
        <taxon>Dikarya</taxon>
        <taxon>Basidiomycota</taxon>
        <taxon>Agaricomycotina</taxon>
        <taxon>Agaricomycetes</taxon>
        <taxon>Sebacinales</taxon>
        <taxon>Serendipitaceae</taxon>
        <taxon>Serendipita</taxon>
    </lineage>
</organism>
<dbReference type="OrthoDB" id="1431247at2759"/>
<name>G4TPR4_SERID</name>
<feature type="region of interest" description="Disordered" evidence="2">
    <location>
        <begin position="360"/>
        <end position="457"/>
    </location>
</feature>
<feature type="compositionally biased region" description="Low complexity" evidence="2">
    <location>
        <begin position="387"/>
        <end position="414"/>
    </location>
</feature>
<protein>
    <recommendedName>
        <fullName evidence="3">SHSP domain-containing protein</fullName>
    </recommendedName>
</protein>
<dbReference type="EMBL" id="CAFZ01000216">
    <property type="protein sequence ID" value="CCA73307.1"/>
    <property type="molecule type" value="Genomic_DNA"/>
</dbReference>
<dbReference type="InterPro" id="IPR008978">
    <property type="entry name" value="HSP20-like_chaperone"/>
</dbReference>
<dbReference type="AlphaFoldDB" id="G4TPR4"/>
<feature type="compositionally biased region" description="Basic and acidic residues" evidence="2">
    <location>
        <begin position="276"/>
        <end position="285"/>
    </location>
</feature>
<evidence type="ECO:0000256" key="2">
    <source>
        <dbReference type="SAM" id="MobiDB-lite"/>
    </source>
</evidence>
<dbReference type="InterPro" id="IPR002068">
    <property type="entry name" value="A-crystallin/Hsp20_dom"/>
</dbReference>
<dbReference type="Proteomes" id="UP000007148">
    <property type="component" value="Unassembled WGS sequence"/>
</dbReference>
<comment type="similarity">
    <text evidence="1">Belongs to the small heat shock protein (HSP20) family.</text>
</comment>
<accession>G4TPR4</accession>
<dbReference type="HOGENOM" id="CLU_473348_0_0_1"/>
<evidence type="ECO:0000313" key="4">
    <source>
        <dbReference type="EMBL" id="CCA73307.1"/>
    </source>
</evidence>
<dbReference type="PROSITE" id="PS01031">
    <property type="entry name" value="SHSP"/>
    <property type="match status" value="1"/>
</dbReference>
<dbReference type="InParanoid" id="G4TPR4"/>
<evidence type="ECO:0000313" key="5">
    <source>
        <dbReference type="Proteomes" id="UP000007148"/>
    </source>
</evidence>
<comment type="caution">
    <text evidence="4">The sequence shown here is derived from an EMBL/GenBank/DDBJ whole genome shotgun (WGS) entry which is preliminary data.</text>
</comment>